<feature type="compositionally biased region" description="Pro residues" evidence="1">
    <location>
        <begin position="37"/>
        <end position="82"/>
    </location>
</feature>
<evidence type="ECO:0000313" key="4">
    <source>
        <dbReference type="Proteomes" id="UP000001935"/>
    </source>
</evidence>
<reference evidence="3" key="1">
    <citation type="submission" date="2006-01" db="EMBL/GenBank/DDBJ databases">
        <title>Complete sequence of Anaeromyxobacter dehalogenans 2CP-C.</title>
        <authorList>
            <consortium name="US DOE Joint Genome Institute"/>
            <person name="Copeland A."/>
            <person name="Lucas S."/>
            <person name="Lapidus A."/>
            <person name="Barry K."/>
            <person name="Detter J.C."/>
            <person name="Glavina T."/>
            <person name="Hammon N."/>
            <person name="Israni S."/>
            <person name="Pitluck S."/>
            <person name="Brettin T."/>
            <person name="Bruce D."/>
            <person name="Han C."/>
            <person name="Tapia R."/>
            <person name="Gilna P."/>
            <person name="Kiss H."/>
            <person name="Schmutz J."/>
            <person name="Larimer F."/>
            <person name="Land M."/>
            <person name="Kyrpides N."/>
            <person name="Anderson I."/>
            <person name="Sanford R.A."/>
            <person name="Ritalahti K.M."/>
            <person name="Thomas H.S."/>
            <person name="Kirby J.R."/>
            <person name="Zhulin I.B."/>
            <person name="Loeffler F.E."/>
            <person name="Richardson P."/>
        </authorList>
    </citation>
    <scope>NUCLEOTIDE SEQUENCE</scope>
    <source>
        <strain evidence="3">2CP-C</strain>
    </source>
</reference>
<feature type="chain" id="PRO_5004210377" description="PepSY domain-containing protein" evidence="2">
    <location>
        <begin position="20"/>
        <end position="161"/>
    </location>
</feature>
<proteinExistence type="predicted"/>
<dbReference type="AlphaFoldDB" id="Q2IHD8"/>
<dbReference type="OrthoDB" id="9960173at2"/>
<keyword evidence="2" id="KW-0732">Signal</keyword>
<dbReference type="RefSeq" id="WP_011423276.1">
    <property type="nucleotide sequence ID" value="NC_007760.1"/>
</dbReference>
<feature type="region of interest" description="Disordered" evidence="1">
    <location>
        <begin position="18"/>
        <end position="94"/>
    </location>
</feature>
<protein>
    <recommendedName>
        <fullName evidence="5">PepSY domain-containing protein</fullName>
    </recommendedName>
</protein>
<dbReference type="KEGG" id="ade:Adeh_4230"/>
<sequence length="161" mass="17010">MRALAAAALLFLAGCVTYSQPPENAPPPAPEGEAPPEASPPPPPAPPAPSEAEPAPPPQQQPQRQPPPPPAPPEAAPPPAPRPGYLGRDQAIETAFRVARERRLQVDTVKHAYLDEPAARWHVDVAGPRDFARVVLDARDGRLLKGRFRAGGADAAPERAP</sequence>
<gene>
    <name evidence="3" type="ordered locus">Adeh_4230</name>
</gene>
<accession>Q2IHD8</accession>
<dbReference type="PROSITE" id="PS51257">
    <property type="entry name" value="PROKAR_LIPOPROTEIN"/>
    <property type="match status" value="1"/>
</dbReference>
<dbReference type="Proteomes" id="UP000001935">
    <property type="component" value="Chromosome"/>
</dbReference>
<evidence type="ECO:0008006" key="5">
    <source>
        <dbReference type="Google" id="ProtNLM"/>
    </source>
</evidence>
<name>Q2IHD8_ANADE</name>
<dbReference type="HOGENOM" id="CLU_1640282_0_0_7"/>
<evidence type="ECO:0000256" key="1">
    <source>
        <dbReference type="SAM" id="MobiDB-lite"/>
    </source>
</evidence>
<evidence type="ECO:0000313" key="3">
    <source>
        <dbReference type="EMBL" id="ABC83994.1"/>
    </source>
</evidence>
<dbReference type="EMBL" id="CP000251">
    <property type="protein sequence ID" value="ABC83994.1"/>
    <property type="molecule type" value="Genomic_DNA"/>
</dbReference>
<feature type="signal peptide" evidence="2">
    <location>
        <begin position="1"/>
        <end position="19"/>
    </location>
</feature>
<organism evidence="3 4">
    <name type="scientific">Anaeromyxobacter dehalogenans (strain 2CP-C)</name>
    <dbReference type="NCBI Taxonomy" id="290397"/>
    <lineage>
        <taxon>Bacteria</taxon>
        <taxon>Pseudomonadati</taxon>
        <taxon>Myxococcota</taxon>
        <taxon>Myxococcia</taxon>
        <taxon>Myxococcales</taxon>
        <taxon>Cystobacterineae</taxon>
        <taxon>Anaeromyxobacteraceae</taxon>
        <taxon>Anaeromyxobacter</taxon>
    </lineage>
</organism>
<evidence type="ECO:0000256" key="2">
    <source>
        <dbReference type="SAM" id="SignalP"/>
    </source>
</evidence>